<reference evidence="2" key="1">
    <citation type="submission" date="2009-09" db="EMBL/GenBank/DDBJ databases">
        <authorList>
            <person name="Weinstock G."/>
            <person name="Sodergren E."/>
            <person name="Clifton S."/>
            <person name="Fulton L."/>
            <person name="Fulton B."/>
            <person name="Courtney L."/>
            <person name="Fronick C."/>
            <person name="Harrison M."/>
            <person name="Strong C."/>
            <person name="Farmer C."/>
            <person name="Delahaunty K."/>
            <person name="Markovic C."/>
            <person name="Hall O."/>
            <person name="Minx P."/>
            <person name="Tomlinson C."/>
            <person name="Mitreva M."/>
            <person name="Nelson J."/>
            <person name="Hou S."/>
            <person name="Wollam A."/>
            <person name="Pepin K.H."/>
            <person name="Johnson M."/>
            <person name="Bhonagiri V."/>
            <person name="Nash W.E."/>
            <person name="Warren W."/>
            <person name="Chinwalla A."/>
            <person name="Mardis E.R."/>
            <person name="Wilson R.K."/>
        </authorList>
    </citation>
    <scope>NUCLEOTIDE SEQUENCE [LARGE SCALE GENOMIC DNA]</scope>
    <source>
        <strain evidence="2">DSM 20583</strain>
    </source>
</reference>
<dbReference type="EMBL" id="ABYU02000011">
    <property type="protein sequence ID" value="EEX22342.1"/>
    <property type="molecule type" value="Genomic_DNA"/>
</dbReference>
<evidence type="ECO:0000313" key="2">
    <source>
        <dbReference type="EMBL" id="EEX22342.1"/>
    </source>
</evidence>
<name>C9L5B0_BLAHA</name>
<dbReference type="AlphaFoldDB" id="C9L5B0"/>
<dbReference type="eggNOG" id="ENOG502ZVHG">
    <property type="taxonomic scope" value="Bacteria"/>
</dbReference>
<gene>
    <name evidence="2" type="ORF">BLAHAN_04560</name>
</gene>
<evidence type="ECO:0000256" key="1">
    <source>
        <dbReference type="SAM" id="Coils"/>
    </source>
</evidence>
<evidence type="ECO:0008006" key="4">
    <source>
        <dbReference type="Google" id="ProtNLM"/>
    </source>
</evidence>
<comment type="caution">
    <text evidence="2">The sequence shown here is derived from an EMBL/GenBank/DDBJ whole genome shotgun (WGS) entry which is preliminary data.</text>
</comment>
<proteinExistence type="predicted"/>
<organism evidence="2 3">
    <name type="scientific">Blautia hansenii DSM 20583</name>
    <dbReference type="NCBI Taxonomy" id="537007"/>
    <lineage>
        <taxon>Bacteria</taxon>
        <taxon>Bacillati</taxon>
        <taxon>Bacillota</taxon>
        <taxon>Clostridia</taxon>
        <taxon>Lachnospirales</taxon>
        <taxon>Lachnospiraceae</taxon>
        <taxon>Blautia</taxon>
    </lineage>
</organism>
<dbReference type="KEGG" id="bhan:CGC63_01995"/>
<feature type="coiled-coil region" evidence="1">
    <location>
        <begin position="20"/>
        <end position="110"/>
    </location>
</feature>
<evidence type="ECO:0000313" key="3">
    <source>
        <dbReference type="Proteomes" id="UP000003755"/>
    </source>
</evidence>
<accession>C9L5B0</accession>
<keyword evidence="1" id="KW-0175">Coiled coil</keyword>
<dbReference type="Gene3D" id="1.20.5.2950">
    <property type="match status" value="1"/>
</dbReference>
<keyword evidence="3" id="KW-1185">Reference proteome</keyword>
<dbReference type="HOGENOM" id="CLU_173216_1_0_9"/>
<dbReference type="Proteomes" id="UP000003755">
    <property type="component" value="Unassembled WGS sequence"/>
</dbReference>
<protein>
    <recommendedName>
        <fullName evidence="4">ATP synthase archaeal, H subunit</fullName>
    </recommendedName>
</protein>
<sequence length="120" mass="13156">MTKCIIHSNIKLCEGGDTVVEKTIKEIRETEQKADDIIAEAKSQSEKLLENAKKEAENLESGMIEQAQEAAKKACRAAQDAGKKTLEEALKDVGKEIAEIKETAKSREKEAVDAIIESLV</sequence>
<dbReference type="STRING" id="537007.BLAHAN_04560"/>